<dbReference type="Gene3D" id="1.25.40.10">
    <property type="entry name" value="Tetratricopeptide repeat domain"/>
    <property type="match status" value="1"/>
</dbReference>
<dbReference type="SMART" id="SM00382">
    <property type="entry name" value="AAA"/>
    <property type="match status" value="1"/>
</dbReference>
<feature type="region of interest" description="Disordered" evidence="3">
    <location>
        <begin position="238"/>
        <end position="262"/>
    </location>
</feature>
<gene>
    <name evidence="6" type="ORF">H4W81_001544</name>
</gene>
<proteinExistence type="predicted"/>
<dbReference type="GO" id="GO:0003677">
    <property type="term" value="F:DNA binding"/>
    <property type="evidence" value="ECO:0007669"/>
    <property type="project" value="UniProtKB-KW"/>
</dbReference>
<organism evidence="6 7">
    <name type="scientific">Nonomuraea africana</name>
    <dbReference type="NCBI Taxonomy" id="46171"/>
    <lineage>
        <taxon>Bacteria</taxon>
        <taxon>Bacillati</taxon>
        <taxon>Actinomycetota</taxon>
        <taxon>Actinomycetes</taxon>
        <taxon>Streptosporangiales</taxon>
        <taxon>Streptosporangiaceae</taxon>
        <taxon>Nonomuraea</taxon>
    </lineage>
</organism>
<dbReference type="InterPro" id="IPR003593">
    <property type="entry name" value="AAA+_ATPase"/>
</dbReference>
<dbReference type="PANTHER" id="PTHR35807:SF1">
    <property type="entry name" value="TRANSCRIPTIONAL REGULATOR REDD"/>
    <property type="match status" value="1"/>
</dbReference>
<keyword evidence="7" id="KW-1185">Reference proteome</keyword>
<evidence type="ECO:0000256" key="3">
    <source>
        <dbReference type="SAM" id="MobiDB-lite"/>
    </source>
</evidence>
<dbReference type="SMART" id="SM01043">
    <property type="entry name" value="BTAD"/>
    <property type="match status" value="1"/>
</dbReference>
<dbReference type="SUPFAM" id="SSF46894">
    <property type="entry name" value="C-terminal effector domain of the bipartite response regulators"/>
    <property type="match status" value="1"/>
</dbReference>
<dbReference type="RefSeq" id="WP_192774139.1">
    <property type="nucleotide sequence ID" value="NZ_BAAASY010000037.1"/>
</dbReference>
<dbReference type="Pfam" id="PF20720">
    <property type="entry name" value="nSTAND3"/>
    <property type="match status" value="1"/>
</dbReference>
<accession>A0ABR9KAA0</accession>
<evidence type="ECO:0000259" key="4">
    <source>
        <dbReference type="SMART" id="SM00382"/>
    </source>
</evidence>
<dbReference type="CDD" id="cd01120">
    <property type="entry name" value="RecA-like_superfamily"/>
    <property type="match status" value="1"/>
</dbReference>
<dbReference type="Proteomes" id="UP000661607">
    <property type="component" value="Unassembled WGS sequence"/>
</dbReference>
<dbReference type="SUPFAM" id="SSF52540">
    <property type="entry name" value="P-loop containing nucleoside triphosphate hydrolases"/>
    <property type="match status" value="1"/>
</dbReference>
<reference evidence="6 7" key="1">
    <citation type="submission" date="2020-10" db="EMBL/GenBank/DDBJ databases">
        <title>Sequencing the genomes of 1000 actinobacteria strains.</title>
        <authorList>
            <person name="Klenk H.-P."/>
        </authorList>
    </citation>
    <scope>NUCLEOTIDE SEQUENCE [LARGE SCALE GENOMIC DNA]</scope>
    <source>
        <strain evidence="6 7">DSM 43748</strain>
    </source>
</reference>
<dbReference type="InterPro" id="IPR005158">
    <property type="entry name" value="BTAD"/>
</dbReference>
<feature type="domain" description="Bacterial transcriptional activator" evidence="5">
    <location>
        <begin position="100"/>
        <end position="236"/>
    </location>
</feature>
<sequence length="566" mass="60501">MNEEFVGVLGPIGLVRGGVLHSPPSPVVRALLGMLAASPGPLATESLIEVVWRHNPPRDPRGALHLAVCRLRGWLRETAAGSRIVTVASGYHLDLDGGVTDLTLFRAEASRPDASLESLSDSLALWRGRPFANVPGKRFDSRLVDSLLAERDDVTRRAARAAIEQGDPELAIRLIEPLCHFESLDEAAHGVLMEALVAAGRQGTATMVYDRIRQRLAVELGIEPGTQLQQAHLACLGRSAAGGPRGGEGAKPPRPRPGGRALGRESDVAQVAGLLAGHHMVTVIGPPGVGKTRLALELFAEAADQDRDGVRYLSLGEATAEKELERLPETGTELVVIDDCDSRPDLVRGPLARLLMSRRSPTVLLAAHRPLGISGEVTWAMRPLDPEATETLFRRRAAEAVPGLSLTAKDRPHVWSLCRQADGLPAVVESLAALLRTFPLPVLAEHAVADLGSLIDGANPSAVLFGSGVHQVWRGLTSSQQLLLLRLAGLPHDFSVECAIAVCGGAPLDHRMVLNSLAALVDNCLVLPYESGSGRRYRLLTPIRAMILHHYAEQALLPEPVPAVAR</sequence>
<dbReference type="EMBL" id="JADBEF010000001">
    <property type="protein sequence ID" value="MBE1558765.1"/>
    <property type="molecule type" value="Genomic_DNA"/>
</dbReference>
<dbReference type="InterPro" id="IPR036388">
    <property type="entry name" value="WH-like_DNA-bd_sf"/>
</dbReference>
<dbReference type="Gene3D" id="1.10.10.10">
    <property type="entry name" value="Winged helix-like DNA-binding domain superfamily/Winged helix DNA-binding domain"/>
    <property type="match status" value="1"/>
</dbReference>
<dbReference type="InterPro" id="IPR049050">
    <property type="entry name" value="nSTAND3"/>
</dbReference>
<dbReference type="InterPro" id="IPR011990">
    <property type="entry name" value="TPR-like_helical_dom_sf"/>
</dbReference>
<dbReference type="Pfam" id="PF03704">
    <property type="entry name" value="BTAD"/>
    <property type="match status" value="1"/>
</dbReference>
<comment type="caution">
    <text evidence="6">The sequence shown here is derived from an EMBL/GenBank/DDBJ whole genome shotgun (WGS) entry which is preliminary data.</text>
</comment>
<evidence type="ECO:0000256" key="2">
    <source>
        <dbReference type="ARBA" id="ARBA00023163"/>
    </source>
</evidence>
<keyword evidence="1" id="KW-0805">Transcription regulation</keyword>
<evidence type="ECO:0000313" key="6">
    <source>
        <dbReference type="EMBL" id="MBE1558765.1"/>
    </source>
</evidence>
<name>A0ABR9KAA0_9ACTN</name>
<dbReference type="InterPro" id="IPR016032">
    <property type="entry name" value="Sig_transdc_resp-reg_C-effctor"/>
</dbReference>
<dbReference type="InterPro" id="IPR051677">
    <property type="entry name" value="AfsR-DnrI-RedD_regulator"/>
</dbReference>
<feature type="domain" description="AAA+ ATPase" evidence="4">
    <location>
        <begin position="277"/>
        <end position="403"/>
    </location>
</feature>
<keyword evidence="6" id="KW-0238">DNA-binding</keyword>
<dbReference type="PANTHER" id="PTHR35807">
    <property type="entry name" value="TRANSCRIPTIONAL REGULATOR REDD-RELATED"/>
    <property type="match status" value="1"/>
</dbReference>
<dbReference type="InterPro" id="IPR027417">
    <property type="entry name" value="P-loop_NTPase"/>
</dbReference>
<dbReference type="SUPFAM" id="SSF48452">
    <property type="entry name" value="TPR-like"/>
    <property type="match status" value="1"/>
</dbReference>
<evidence type="ECO:0000256" key="1">
    <source>
        <dbReference type="ARBA" id="ARBA00023015"/>
    </source>
</evidence>
<evidence type="ECO:0000259" key="5">
    <source>
        <dbReference type="SMART" id="SM01043"/>
    </source>
</evidence>
<evidence type="ECO:0000313" key="7">
    <source>
        <dbReference type="Proteomes" id="UP000661607"/>
    </source>
</evidence>
<dbReference type="Gene3D" id="3.40.50.300">
    <property type="entry name" value="P-loop containing nucleotide triphosphate hydrolases"/>
    <property type="match status" value="1"/>
</dbReference>
<protein>
    <submittedName>
        <fullName evidence="6">DNA-binding SARP family transcriptional activator</fullName>
    </submittedName>
</protein>
<keyword evidence="2" id="KW-0804">Transcription</keyword>